<dbReference type="CDD" id="cd00121">
    <property type="entry name" value="MATH"/>
    <property type="match status" value="1"/>
</dbReference>
<comment type="caution">
    <text evidence="2">The sequence shown here is derived from an EMBL/GenBank/DDBJ whole genome shotgun (WGS) entry which is preliminary data.</text>
</comment>
<dbReference type="EMBL" id="BTSY01000005">
    <property type="protein sequence ID" value="GMT28904.1"/>
    <property type="molecule type" value="Genomic_DNA"/>
</dbReference>
<dbReference type="SMART" id="SM00225">
    <property type="entry name" value="BTB"/>
    <property type="match status" value="1"/>
</dbReference>
<proteinExistence type="predicted"/>
<dbReference type="Gene3D" id="2.60.210.10">
    <property type="entry name" value="Apoptosis, Tumor Necrosis Factor Receptor Associated Protein 2, Chain A"/>
    <property type="match status" value="1"/>
</dbReference>
<accession>A0AAV5WDV4</accession>
<dbReference type="PROSITE" id="PS50097">
    <property type="entry name" value="BTB"/>
    <property type="match status" value="1"/>
</dbReference>
<dbReference type="SUPFAM" id="SSF54695">
    <property type="entry name" value="POZ domain"/>
    <property type="match status" value="1"/>
</dbReference>
<dbReference type="InterPro" id="IPR002083">
    <property type="entry name" value="MATH/TRAF_dom"/>
</dbReference>
<evidence type="ECO:0000313" key="2">
    <source>
        <dbReference type="EMBL" id="GMT28904.1"/>
    </source>
</evidence>
<dbReference type="InterPro" id="IPR000210">
    <property type="entry name" value="BTB/POZ_dom"/>
</dbReference>
<protein>
    <recommendedName>
        <fullName evidence="1">BTB domain-containing protein</fullName>
    </recommendedName>
</protein>
<dbReference type="Gene3D" id="3.30.710.10">
    <property type="entry name" value="Potassium Channel Kv1.1, Chain A"/>
    <property type="match status" value="1"/>
</dbReference>
<dbReference type="PANTHER" id="PTHR22744">
    <property type="entry name" value="HELIX LOOP HELIX PROTEIN 21-RELATED"/>
    <property type="match status" value="1"/>
</dbReference>
<dbReference type="PANTHER" id="PTHR22744:SF14">
    <property type="entry name" value="BTB DOMAIN-CONTAINING PROTEIN-RELATED"/>
    <property type="match status" value="1"/>
</dbReference>
<reference evidence="2" key="1">
    <citation type="submission" date="2023-10" db="EMBL/GenBank/DDBJ databases">
        <title>Genome assembly of Pristionchus species.</title>
        <authorList>
            <person name="Yoshida K."/>
            <person name="Sommer R.J."/>
        </authorList>
    </citation>
    <scope>NUCLEOTIDE SEQUENCE</scope>
    <source>
        <strain evidence="2">RS5133</strain>
    </source>
</reference>
<dbReference type="Proteomes" id="UP001432322">
    <property type="component" value="Unassembled WGS sequence"/>
</dbReference>
<evidence type="ECO:0000313" key="3">
    <source>
        <dbReference type="Proteomes" id="UP001432322"/>
    </source>
</evidence>
<evidence type="ECO:0000259" key="1">
    <source>
        <dbReference type="PROSITE" id="PS50097"/>
    </source>
</evidence>
<dbReference type="Pfam" id="PF00917">
    <property type="entry name" value="MATH"/>
    <property type="match status" value="1"/>
</dbReference>
<sequence length="341" mass="38882">MPPKAKKARGEPEVDPNGIRLRVENLSKLKDGVISPNKVIGRYPWAIKIVGDNSELEVKLICQRESRIWKCDASFKWTILNQEDGPNFEFDDDQRVVQYSPQCKSSQGTFVSFRDTSIPKGCFKNDSATIEVCLTSIEDCRNGRLRSVKNLEVDMFSPSDFFDCALIFGSKKIYVSRQFLALHSSFFNTLFFGNFKEARKPEVEIKETDLDAFYEMLTILYKMGGSITESNVEEMLMMADQFGIQCMLNDCESFLLGDNTVPLNISLAFADQYKLTALKDDCLSKIDSIAIIRAMKDSADFDLLSPQTIRFLLDRALFLDEKNSRASRLICSPHCKRFMRT</sequence>
<organism evidence="2 3">
    <name type="scientific">Pristionchus fissidentatus</name>
    <dbReference type="NCBI Taxonomy" id="1538716"/>
    <lineage>
        <taxon>Eukaryota</taxon>
        <taxon>Metazoa</taxon>
        <taxon>Ecdysozoa</taxon>
        <taxon>Nematoda</taxon>
        <taxon>Chromadorea</taxon>
        <taxon>Rhabditida</taxon>
        <taxon>Rhabditina</taxon>
        <taxon>Diplogasteromorpha</taxon>
        <taxon>Diplogasteroidea</taxon>
        <taxon>Neodiplogasteridae</taxon>
        <taxon>Pristionchus</taxon>
    </lineage>
</organism>
<dbReference type="CDD" id="cd18186">
    <property type="entry name" value="BTB_POZ_ZBTB_KLHL-like"/>
    <property type="match status" value="1"/>
</dbReference>
<keyword evidence="3" id="KW-1185">Reference proteome</keyword>
<dbReference type="Pfam" id="PF00651">
    <property type="entry name" value="BTB"/>
    <property type="match status" value="1"/>
</dbReference>
<name>A0AAV5WDV4_9BILA</name>
<dbReference type="AlphaFoldDB" id="A0AAV5WDV4"/>
<gene>
    <name evidence="2" type="ORF">PFISCL1PPCAC_20201</name>
</gene>
<dbReference type="SUPFAM" id="SSF49599">
    <property type="entry name" value="TRAF domain-like"/>
    <property type="match status" value="1"/>
</dbReference>
<dbReference type="InterPro" id="IPR011333">
    <property type="entry name" value="SKP1/BTB/POZ_sf"/>
</dbReference>
<dbReference type="InterPro" id="IPR008974">
    <property type="entry name" value="TRAF-like"/>
</dbReference>
<feature type="domain" description="BTB" evidence="1">
    <location>
        <begin position="162"/>
        <end position="229"/>
    </location>
</feature>